<dbReference type="PANTHER" id="PTHR11362:SF82">
    <property type="entry name" value="PHOSPHATIDYLETHANOLAMINE-BINDING PROTEIN 4"/>
    <property type="match status" value="1"/>
</dbReference>
<gene>
    <name evidence="2" type="ORF">PCAR00345_LOCUS39142</name>
</gene>
<dbReference type="EMBL" id="HBIZ01063326">
    <property type="protein sequence ID" value="CAE0786434.1"/>
    <property type="molecule type" value="Transcribed_RNA"/>
</dbReference>
<dbReference type="CDD" id="cd00866">
    <property type="entry name" value="PEBP_euk"/>
    <property type="match status" value="1"/>
</dbReference>
<evidence type="ECO:0008006" key="3">
    <source>
        <dbReference type="Google" id="ProtNLM"/>
    </source>
</evidence>
<dbReference type="InterPro" id="IPR036610">
    <property type="entry name" value="PEBP-like_sf"/>
</dbReference>
<dbReference type="AlphaFoldDB" id="A0A7S4C472"/>
<dbReference type="InterPro" id="IPR008914">
    <property type="entry name" value="PEBP"/>
</dbReference>
<sequence length="214" mass="23781">MRELAVIAIILSGISSEESCSADKAITNPLADAERFVVPLGFPPGMPLLNVKFGKEGSRIVLNGSTWFDLPNEDVMEQPIVTWDTHGDDDKYTLVMVDPDAPKPVEGGDGSAVGTSGPWLHWYVLNARAYPGSESAYKVAPYIGPGQVGQTIRPVGTHRYIFMLFEQLRPGKLSASFVRRQWDLRGFLKENLLDQNILRPVSMNMFYGTHHEDF</sequence>
<organism evidence="2">
    <name type="scientific">Chrysotila carterae</name>
    <name type="common">Marine alga</name>
    <name type="synonym">Syracosphaera carterae</name>
    <dbReference type="NCBI Taxonomy" id="13221"/>
    <lineage>
        <taxon>Eukaryota</taxon>
        <taxon>Haptista</taxon>
        <taxon>Haptophyta</taxon>
        <taxon>Prymnesiophyceae</taxon>
        <taxon>Isochrysidales</taxon>
        <taxon>Isochrysidaceae</taxon>
        <taxon>Chrysotila</taxon>
    </lineage>
</organism>
<proteinExistence type="predicted"/>
<dbReference type="Pfam" id="PF01161">
    <property type="entry name" value="PBP"/>
    <property type="match status" value="1"/>
</dbReference>
<dbReference type="SUPFAM" id="SSF49777">
    <property type="entry name" value="PEBP-like"/>
    <property type="match status" value="1"/>
</dbReference>
<protein>
    <recommendedName>
        <fullName evidence="3">Phosphatidylethanolamine-binding protein</fullName>
    </recommendedName>
</protein>
<evidence type="ECO:0000313" key="2">
    <source>
        <dbReference type="EMBL" id="CAE0786434.1"/>
    </source>
</evidence>
<keyword evidence="1" id="KW-0732">Signal</keyword>
<dbReference type="PANTHER" id="PTHR11362">
    <property type="entry name" value="PHOSPHATIDYLETHANOLAMINE-BINDING PROTEIN"/>
    <property type="match status" value="1"/>
</dbReference>
<reference evidence="2" key="1">
    <citation type="submission" date="2021-01" db="EMBL/GenBank/DDBJ databases">
        <authorList>
            <person name="Corre E."/>
            <person name="Pelletier E."/>
            <person name="Niang G."/>
            <person name="Scheremetjew M."/>
            <person name="Finn R."/>
            <person name="Kale V."/>
            <person name="Holt S."/>
            <person name="Cochrane G."/>
            <person name="Meng A."/>
            <person name="Brown T."/>
            <person name="Cohen L."/>
        </authorList>
    </citation>
    <scope>NUCLEOTIDE SEQUENCE</scope>
    <source>
        <strain evidence="2">CCMP645</strain>
    </source>
</reference>
<dbReference type="Gene3D" id="3.90.280.10">
    <property type="entry name" value="PEBP-like"/>
    <property type="match status" value="1"/>
</dbReference>
<feature type="chain" id="PRO_5030598630" description="Phosphatidylethanolamine-binding protein" evidence="1">
    <location>
        <begin position="17"/>
        <end position="214"/>
    </location>
</feature>
<name>A0A7S4C472_CHRCT</name>
<accession>A0A7S4C472</accession>
<dbReference type="InterPro" id="IPR035810">
    <property type="entry name" value="PEBP_euk"/>
</dbReference>
<evidence type="ECO:0000256" key="1">
    <source>
        <dbReference type="SAM" id="SignalP"/>
    </source>
</evidence>
<feature type="signal peptide" evidence="1">
    <location>
        <begin position="1"/>
        <end position="16"/>
    </location>
</feature>